<dbReference type="NCBIfam" id="TIGR02050">
    <property type="entry name" value="gshA_cyan_rel"/>
    <property type="match status" value="1"/>
</dbReference>
<gene>
    <name evidence="6" type="ORF">EDD40_0479</name>
</gene>
<evidence type="ECO:0000256" key="5">
    <source>
        <dbReference type="HAMAP-Rule" id="MF_01609"/>
    </source>
</evidence>
<organism evidence="6 7">
    <name type="scientific">Saccharothrix texasensis</name>
    <dbReference type="NCBI Taxonomy" id="103734"/>
    <lineage>
        <taxon>Bacteria</taxon>
        <taxon>Bacillati</taxon>
        <taxon>Actinomycetota</taxon>
        <taxon>Actinomycetes</taxon>
        <taxon>Pseudonocardiales</taxon>
        <taxon>Pseudonocardiaceae</taxon>
        <taxon>Saccharothrix</taxon>
    </lineage>
</organism>
<dbReference type="GO" id="GO:0005524">
    <property type="term" value="F:ATP binding"/>
    <property type="evidence" value="ECO:0007669"/>
    <property type="project" value="UniProtKB-KW"/>
</dbReference>
<evidence type="ECO:0000256" key="1">
    <source>
        <dbReference type="ARBA" id="ARBA00022598"/>
    </source>
</evidence>
<keyword evidence="2 5" id="KW-0547">Nucleotide-binding</keyword>
<name>A0A3N1GYE9_9PSEU</name>
<evidence type="ECO:0000313" key="6">
    <source>
        <dbReference type="EMBL" id="ROP35257.1"/>
    </source>
</evidence>
<evidence type="ECO:0000313" key="7">
    <source>
        <dbReference type="Proteomes" id="UP000268727"/>
    </source>
</evidence>
<evidence type="ECO:0000256" key="2">
    <source>
        <dbReference type="ARBA" id="ARBA00022741"/>
    </source>
</evidence>
<dbReference type="InterPro" id="IPR011793">
    <property type="entry name" value="YbdK"/>
</dbReference>
<dbReference type="InterPro" id="IPR014746">
    <property type="entry name" value="Gln_synth/guanido_kin_cat_dom"/>
</dbReference>
<comment type="similarity">
    <text evidence="5">Belongs to the glutamate--cysteine ligase type 2 family. YbdK subfamily.</text>
</comment>
<keyword evidence="1 5" id="KW-0436">Ligase</keyword>
<keyword evidence="7" id="KW-1185">Reference proteome</keyword>
<dbReference type="OrthoDB" id="9803842at2"/>
<dbReference type="EC" id="6.3.2.2" evidence="5"/>
<dbReference type="SUPFAM" id="SSF55931">
    <property type="entry name" value="Glutamine synthetase/guanido kinase"/>
    <property type="match status" value="1"/>
</dbReference>
<dbReference type="PANTHER" id="PTHR36510">
    <property type="entry name" value="GLUTAMATE--CYSTEINE LIGASE 2-RELATED"/>
    <property type="match status" value="1"/>
</dbReference>
<proteinExistence type="inferred from homology"/>
<dbReference type="HAMAP" id="MF_01609">
    <property type="entry name" value="Glu_cys_ligase_2"/>
    <property type="match status" value="1"/>
</dbReference>
<dbReference type="PANTHER" id="PTHR36510:SF1">
    <property type="entry name" value="GLUTAMATE--CYSTEINE LIGASE 2-RELATED"/>
    <property type="match status" value="1"/>
</dbReference>
<dbReference type="NCBIfam" id="NF010041">
    <property type="entry name" value="PRK13517.1-1"/>
    <property type="match status" value="1"/>
</dbReference>
<dbReference type="Proteomes" id="UP000268727">
    <property type="component" value="Unassembled WGS sequence"/>
</dbReference>
<dbReference type="GO" id="GO:0042398">
    <property type="term" value="P:modified amino acid biosynthetic process"/>
    <property type="evidence" value="ECO:0007669"/>
    <property type="project" value="InterPro"/>
</dbReference>
<sequence>MASFSPVLWSADPGAPGVPTVGVEEEFLLADLSTGHLLPISAHVVEVAGDLGGALELELTRAQVEINTPVCRTMAEVREQLTFLRSTAAEAASRCGGNLLAVGTALADDAPGPPITDDPRYHRINNAYGQLAPENVVCGCHVHVAVPDRETAVQVCNHVRPWLPVLLALTANSPIHHGVDTDYASWRSVIVGRWPCAGAPPYFESLAHYESAVDMAVGSGSVLDEKMVYWDIRPSSHLPTVEVRVSDVQSTVDEAVLFAALVRGLVMVSLQSIQDGVEAPRVSDDALRMAYWRAARDGLDGMGVDLETTRPVPAVDLLRRLLRHVEPALTTTGELRAVQTLVDELIANGNGASRQRRVFRRDHALTDVVALVAQHAEHDRSPDNVS</sequence>
<dbReference type="InterPro" id="IPR006336">
    <property type="entry name" value="GCS2"/>
</dbReference>
<comment type="caution">
    <text evidence="6">The sequence shown here is derived from an EMBL/GenBank/DDBJ whole genome shotgun (WGS) entry which is preliminary data.</text>
</comment>
<dbReference type="InterPro" id="IPR050141">
    <property type="entry name" value="GCL_type2/YbdK_subfam"/>
</dbReference>
<evidence type="ECO:0000256" key="4">
    <source>
        <dbReference type="ARBA" id="ARBA00048819"/>
    </source>
</evidence>
<comment type="catalytic activity">
    <reaction evidence="4 5">
        <text>L-cysteine + L-glutamate + ATP = gamma-L-glutamyl-L-cysteine + ADP + phosphate + H(+)</text>
        <dbReference type="Rhea" id="RHEA:13285"/>
        <dbReference type="ChEBI" id="CHEBI:15378"/>
        <dbReference type="ChEBI" id="CHEBI:29985"/>
        <dbReference type="ChEBI" id="CHEBI:30616"/>
        <dbReference type="ChEBI" id="CHEBI:35235"/>
        <dbReference type="ChEBI" id="CHEBI:43474"/>
        <dbReference type="ChEBI" id="CHEBI:58173"/>
        <dbReference type="ChEBI" id="CHEBI:456216"/>
        <dbReference type="EC" id="6.3.2.2"/>
    </reaction>
</comment>
<accession>A0A3N1GYE9</accession>
<dbReference type="GO" id="GO:0004357">
    <property type="term" value="F:glutamate-cysteine ligase activity"/>
    <property type="evidence" value="ECO:0007669"/>
    <property type="project" value="UniProtKB-EC"/>
</dbReference>
<dbReference type="Pfam" id="PF04107">
    <property type="entry name" value="GCS2"/>
    <property type="match status" value="1"/>
</dbReference>
<reference evidence="6 7" key="1">
    <citation type="submission" date="2018-11" db="EMBL/GenBank/DDBJ databases">
        <title>Sequencing the genomes of 1000 actinobacteria strains.</title>
        <authorList>
            <person name="Klenk H.-P."/>
        </authorList>
    </citation>
    <scope>NUCLEOTIDE SEQUENCE [LARGE SCALE GENOMIC DNA]</scope>
    <source>
        <strain evidence="6 7">DSM 44231</strain>
    </source>
</reference>
<comment type="function">
    <text evidence="5">ATP-dependent carboxylate-amine ligase which exhibits weak glutamate--cysteine ligase activity.</text>
</comment>
<protein>
    <recommendedName>
        <fullName evidence="5">Putative glutamate--cysteine ligase 2</fullName>
        <ecNumber evidence="5">6.3.2.2</ecNumber>
    </recommendedName>
    <alternativeName>
        <fullName evidence="5">Gamma-glutamylcysteine synthetase 2</fullName>
        <shortName evidence="5">GCS 2</shortName>
        <shortName evidence="5">Gamma-GCS 2</shortName>
    </alternativeName>
</protein>
<dbReference type="Gene3D" id="3.30.590.20">
    <property type="match status" value="1"/>
</dbReference>
<evidence type="ECO:0000256" key="3">
    <source>
        <dbReference type="ARBA" id="ARBA00022840"/>
    </source>
</evidence>
<dbReference type="EMBL" id="RJKM01000001">
    <property type="protein sequence ID" value="ROP35257.1"/>
    <property type="molecule type" value="Genomic_DNA"/>
</dbReference>
<dbReference type="AlphaFoldDB" id="A0A3N1GYE9"/>
<keyword evidence="3 5" id="KW-0067">ATP-binding</keyword>